<keyword evidence="1" id="KW-1133">Transmembrane helix</keyword>
<keyword evidence="1" id="KW-0472">Membrane</keyword>
<keyword evidence="1" id="KW-0812">Transmembrane</keyword>
<sequence>MFIWLLTVFVYVFFVYGIIAFIKNVYYDFTTRKNKQTDKTIEIIVNDSEDVQYYIDVLKKHFNHIILVTEEDSQYIREVINIMSKELEVEYKVLNTRKIQNS</sequence>
<evidence type="ECO:0000256" key="1">
    <source>
        <dbReference type="SAM" id="Phobius"/>
    </source>
</evidence>
<organism evidence="2 3">
    <name type="scientific">Caldisalinibacter kiritimatiensis</name>
    <dbReference type="NCBI Taxonomy" id="1304284"/>
    <lineage>
        <taxon>Bacteria</taxon>
        <taxon>Bacillati</taxon>
        <taxon>Bacillota</taxon>
        <taxon>Tissierellia</taxon>
        <taxon>Tissierellales</taxon>
        <taxon>Thermohalobacteraceae</taxon>
        <taxon>Caldisalinibacter</taxon>
    </lineage>
</organism>
<feature type="transmembrane region" description="Helical" evidence="1">
    <location>
        <begin position="6"/>
        <end position="26"/>
    </location>
</feature>
<dbReference type="OrthoDB" id="1956614at2"/>
<protein>
    <submittedName>
        <fullName evidence="2">Uncharacterized protein</fullName>
    </submittedName>
</protein>
<dbReference type="RefSeq" id="WP_006307355.1">
    <property type="nucleotide sequence ID" value="NZ_ARZA01000045.1"/>
</dbReference>
<evidence type="ECO:0000313" key="2">
    <source>
        <dbReference type="EMBL" id="EOD01622.1"/>
    </source>
</evidence>
<name>R1AY72_9FIRM</name>
<dbReference type="EMBL" id="ARZA01000045">
    <property type="protein sequence ID" value="EOD01622.1"/>
    <property type="molecule type" value="Genomic_DNA"/>
</dbReference>
<gene>
    <name evidence="2" type="ORF">L21TH_0302</name>
</gene>
<proteinExistence type="predicted"/>
<dbReference type="Proteomes" id="UP000013378">
    <property type="component" value="Unassembled WGS sequence"/>
</dbReference>
<dbReference type="AlphaFoldDB" id="R1AY72"/>
<evidence type="ECO:0000313" key="3">
    <source>
        <dbReference type="Proteomes" id="UP000013378"/>
    </source>
</evidence>
<reference evidence="2 3" key="1">
    <citation type="journal article" date="2015" name="Geomicrobiol. J.">
        <title>Caldisalinibacter kiritimatiensis gen. nov., sp. nov., a moderately thermohalophilic thiosulfate-reducing bacterium from a hypersaline microbial mat.</title>
        <authorList>
            <person name="Ben Hania W."/>
            <person name="Joseph M."/>
            <person name="Fiebig A."/>
            <person name="Bunk B."/>
            <person name="Klenk H.-P."/>
            <person name="Fardeau M.-L."/>
            <person name="Spring S."/>
        </authorList>
    </citation>
    <scope>NUCLEOTIDE SEQUENCE [LARGE SCALE GENOMIC DNA]</scope>
    <source>
        <strain evidence="2 3">L21-TH-D2</strain>
    </source>
</reference>
<keyword evidence="3" id="KW-1185">Reference proteome</keyword>
<comment type="caution">
    <text evidence="2">The sequence shown here is derived from an EMBL/GenBank/DDBJ whole genome shotgun (WGS) entry which is preliminary data.</text>
</comment>
<accession>R1AY72</accession>